<evidence type="ECO:0000256" key="2">
    <source>
        <dbReference type="ARBA" id="ARBA00008932"/>
    </source>
</evidence>
<dbReference type="GO" id="GO:0043495">
    <property type="term" value="F:protein-membrane adaptor activity"/>
    <property type="evidence" value="ECO:0000318"/>
    <property type="project" value="GO_Central"/>
</dbReference>
<dbReference type="InterPro" id="IPR008962">
    <property type="entry name" value="PapD-like_sf"/>
</dbReference>
<dbReference type="STRING" id="5888.Q3SED7"/>
<comment type="similarity">
    <text evidence="2">Belongs to the VAMP-associated protein (VAP) (TC 9.B.17) family.</text>
</comment>
<dbReference type="HOGENOM" id="CLU_1242203_0_0_1"/>
<dbReference type="InterPro" id="IPR016763">
    <property type="entry name" value="VAP"/>
</dbReference>
<dbReference type="PANTHER" id="PTHR10809">
    <property type="entry name" value="VESICLE-ASSOCIATED MEMBRANE PROTEIN-ASSOCIATED PROTEIN"/>
    <property type="match status" value="1"/>
</dbReference>
<dbReference type="GO" id="GO:0090158">
    <property type="term" value="P:endoplasmic reticulum membrane organization"/>
    <property type="evidence" value="ECO:0000318"/>
    <property type="project" value="GO_Central"/>
</dbReference>
<sequence>MQGIIETDPKIILEFMAEENRFAHAQLTLQNLQSQPVAFKIKTTVPQMFQVKPSVGFIEADRSTIVEISTTQAIGQDQKLDAKFQINACFRDSNEQDLNQFWRSRDQSTIQTFQLRSRMKYQNPQDQQNQQQQQQQQQQQITGDSKILESSIFNSSHSESRMFKSIKEDSQKDELLNQYKDQYEKLSQEYQVFKQKIQQDQFNNLSKKESNAINTRQALIVVIIALVIGYILGK</sequence>
<evidence type="ECO:0000256" key="4">
    <source>
        <dbReference type="ARBA" id="ARBA00022989"/>
    </source>
</evidence>
<dbReference type="Proteomes" id="UP000000600">
    <property type="component" value="Unassembled WGS sequence"/>
</dbReference>
<feature type="domain" description="MSP" evidence="8">
    <location>
        <begin position="4"/>
        <end position="120"/>
    </location>
</feature>
<comment type="subcellular location">
    <subcellularLocation>
        <location evidence="1">Membrane</location>
        <topology evidence="1">Single-pass type IV membrane protein</topology>
    </subcellularLocation>
</comment>
<dbReference type="PANTHER" id="PTHR10809:SF6">
    <property type="entry name" value="AT11025P-RELATED"/>
    <property type="match status" value="1"/>
</dbReference>
<dbReference type="PROSITE" id="PS50202">
    <property type="entry name" value="MSP"/>
    <property type="match status" value="1"/>
</dbReference>
<feature type="transmembrane region" description="Helical" evidence="7">
    <location>
        <begin position="215"/>
        <end position="233"/>
    </location>
</feature>
<reference evidence="9" key="1">
    <citation type="submission" date="2005-01" db="EMBL/GenBank/DDBJ databases">
        <authorList>
            <person name="Genoscope"/>
        </authorList>
    </citation>
    <scope>NUCLEOTIDE SEQUENCE</scope>
</reference>
<evidence type="ECO:0000313" key="9">
    <source>
        <dbReference type="EMBL" id="CAI38987.1"/>
    </source>
</evidence>
<evidence type="ECO:0000256" key="5">
    <source>
        <dbReference type="ARBA" id="ARBA00023136"/>
    </source>
</evidence>
<dbReference type="eggNOG" id="KOG0439">
    <property type="taxonomic scope" value="Eukaryota"/>
</dbReference>
<dbReference type="GeneID" id="5021427"/>
<evidence type="ECO:0000256" key="7">
    <source>
        <dbReference type="SAM" id="Phobius"/>
    </source>
</evidence>
<gene>
    <name evidence="9" type="primary">VAMP-AP3-1</name>
    <name evidence="10" type="ORF">GSPATT00037028001</name>
</gene>
<accession>Q3SED7</accession>
<dbReference type="OMA" id="QFWRSRD"/>
<dbReference type="KEGG" id="ptm:GSPATT00037028001"/>
<dbReference type="AlphaFoldDB" id="Q3SED7"/>
<reference evidence="10 11" key="2">
    <citation type="journal article" date="2006" name="Nature">
        <title>Global trends of whole-genome duplications revealed by the ciliate Paramecium tetraurelia.</title>
        <authorList>
            <consortium name="Genoscope"/>
            <person name="Aury J.-M."/>
            <person name="Jaillon O."/>
            <person name="Duret L."/>
            <person name="Noel B."/>
            <person name="Jubin C."/>
            <person name="Porcel B.M."/>
            <person name="Segurens B."/>
            <person name="Daubin V."/>
            <person name="Anthouard V."/>
            <person name="Aiach N."/>
            <person name="Arnaiz O."/>
            <person name="Billaut A."/>
            <person name="Beisson J."/>
            <person name="Blanc I."/>
            <person name="Bouhouche K."/>
            <person name="Camara F."/>
            <person name="Duharcourt S."/>
            <person name="Guigo R."/>
            <person name="Gogendeau D."/>
            <person name="Katinka M."/>
            <person name="Keller A.-M."/>
            <person name="Kissmehl R."/>
            <person name="Klotz C."/>
            <person name="Koll F."/>
            <person name="Le Moue A."/>
            <person name="Lepere C."/>
            <person name="Malinsky S."/>
            <person name="Nowacki M."/>
            <person name="Nowak J.K."/>
            <person name="Plattner H."/>
            <person name="Poulain J."/>
            <person name="Ruiz F."/>
            <person name="Serrano V."/>
            <person name="Zagulski M."/>
            <person name="Dessen P."/>
            <person name="Betermier M."/>
            <person name="Weissenbach J."/>
            <person name="Scarpelli C."/>
            <person name="Schachter V."/>
            <person name="Sperling L."/>
            <person name="Meyer E."/>
            <person name="Cohen J."/>
            <person name="Wincker P."/>
        </authorList>
    </citation>
    <scope>NUCLEOTIDE SEQUENCE [LARGE SCALE GENOMIC DNA]</scope>
    <source>
        <strain evidence="10 11">Stock d4-2</strain>
    </source>
</reference>
<dbReference type="EMBL" id="CT868058">
    <property type="protein sequence ID" value="CAK68245.1"/>
    <property type="molecule type" value="Genomic_DNA"/>
</dbReference>
<reference evidence="10" key="3">
    <citation type="submission" date="2006-03" db="EMBL/GenBank/DDBJ databases">
        <authorList>
            <consortium name="Genoscope"/>
        </authorList>
    </citation>
    <scope>NUCLEOTIDE SEQUENCE</scope>
    <source>
        <strain evidence="10">Stock d4-2</strain>
    </source>
</reference>
<dbReference type="GO" id="GO:0005886">
    <property type="term" value="C:plasma membrane"/>
    <property type="evidence" value="ECO:0000318"/>
    <property type="project" value="GO_Central"/>
</dbReference>
<dbReference type="SUPFAM" id="SSF49354">
    <property type="entry name" value="PapD-like"/>
    <property type="match status" value="1"/>
</dbReference>
<evidence type="ECO:0000313" key="10">
    <source>
        <dbReference type="EMBL" id="CAK68245.1"/>
    </source>
</evidence>
<name>Q3SED7_PARTE</name>
<dbReference type="Pfam" id="PF00635">
    <property type="entry name" value="Motile_Sperm"/>
    <property type="match status" value="1"/>
</dbReference>
<feature type="region of interest" description="Disordered" evidence="6">
    <location>
        <begin position="120"/>
        <end position="141"/>
    </location>
</feature>
<dbReference type="FunCoup" id="Q3SED7">
    <property type="interactions" value="235"/>
</dbReference>
<evidence type="ECO:0000313" key="11">
    <source>
        <dbReference type="Proteomes" id="UP000000600"/>
    </source>
</evidence>
<evidence type="ECO:0000256" key="6">
    <source>
        <dbReference type="SAM" id="MobiDB-lite"/>
    </source>
</evidence>
<keyword evidence="11" id="KW-1185">Reference proteome</keyword>
<evidence type="ECO:0000256" key="3">
    <source>
        <dbReference type="ARBA" id="ARBA00022692"/>
    </source>
</evidence>
<protein>
    <submittedName>
        <fullName evidence="10">Chromosome undetermined scaffold_165, whole genome shotgun sequence</fullName>
    </submittedName>
    <submittedName>
        <fullName evidence="9">VAMP-associated protein 3-1</fullName>
    </submittedName>
</protein>
<dbReference type="OrthoDB" id="264603at2759"/>
<dbReference type="InterPro" id="IPR000535">
    <property type="entry name" value="MSP_dom"/>
</dbReference>
<dbReference type="RefSeq" id="XP_001435642.1">
    <property type="nucleotide sequence ID" value="XM_001435605.1"/>
</dbReference>
<evidence type="ECO:0000259" key="8">
    <source>
        <dbReference type="PROSITE" id="PS50202"/>
    </source>
</evidence>
<proteinExistence type="inferred from homology"/>
<dbReference type="GO" id="GO:0061817">
    <property type="term" value="P:endoplasmic reticulum-plasma membrane tethering"/>
    <property type="evidence" value="ECO:0000318"/>
    <property type="project" value="GO_Central"/>
</dbReference>
<dbReference type="EMBL" id="CR932159">
    <property type="protein sequence ID" value="CAI38987.1"/>
    <property type="molecule type" value="Genomic_DNA"/>
</dbReference>
<keyword evidence="5 7" id="KW-0472">Membrane</keyword>
<dbReference type="Gene3D" id="2.60.40.10">
    <property type="entry name" value="Immunoglobulins"/>
    <property type="match status" value="1"/>
</dbReference>
<keyword evidence="3 7" id="KW-0812">Transmembrane</keyword>
<dbReference type="GO" id="GO:0005789">
    <property type="term" value="C:endoplasmic reticulum membrane"/>
    <property type="evidence" value="ECO:0000318"/>
    <property type="project" value="GO_Central"/>
</dbReference>
<dbReference type="InParanoid" id="Q3SED7"/>
<evidence type="ECO:0000256" key="1">
    <source>
        <dbReference type="ARBA" id="ARBA00004211"/>
    </source>
</evidence>
<keyword evidence="4 7" id="KW-1133">Transmembrane helix</keyword>
<organism evidence="9">
    <name type="scientific">Paramecium tetraurelia</name>
    <dbReference type="NCBI Taxonomy" id="5888"/>
    <lineage>
        <taxon>Eukaryota</taxon>
        <taxon>Sar</taxon>
        <taxon>Alveolata</taxon>
        <taxon>Ciliophora</taxon>
        <taxon>Intramacronucleata</taxon>
        <taxon>Oligohymenophorea</taxon>
        <taxon>Peniculida</taxon>
        <taxon>Parameciidae</taxon>
        <taxon>Paramecium</taxon>
    </lineage>
</organism>
<dbReference type="InterPro" id="IPR013783">
    <property type="entry name" value="Ig-like_fold"/>
</dbReference>
<feature type="compositionally biased region" description="Low complexity" evidence="6">
    <location>
        <begin position="122"/>
        <end position="140"/>
    </location>
</feature>